<keyword evidence="4" id="KW-1185">Reference proteome</keyword>
<dbReference type="SUPFAM" id="SSF51735">
    <property type="entry name" value="NAD(P)-binding Rossmann-fold domains"/>
    <property type="match status" value="1"/>
</dbReference>
<dbReference type="OrthoDB" id="110915at2"/>
<dbReference type="EMBL" id="CP044496">
    <property type="protein sequence ID" value="QFG51187.1"/>
    <property type="molecule type" value="Genomic_DNA"/>
</dbReference>
<feature type="domain" description="Enoyl reductase (ER)" evidence="1">
    <location>
        <begin position="11"/>
        <end position="301"/>
    </location>
</feature>
<accession>A0A0D6A359</accession>
<gene>
    <name evidence="3" type="ORF">LA749_03925</name>
    <name evidence="2" type="ORF">LBAT_0745</name>
</gene>
<dbReference type="KEGG" id="lae:LBAT_0745"/>
<evidence type="ECO:0000313" key="4">
    <source>
        <dbReference type="Proteomes" id="UP000035709"/>
    </source>
</evidence>
<dbReference type="Gene3D" id="3.90.180.10">
    <property type="entry name" value="Medium-chain alcohol dehydrogenases, catalytic domain"/>
    <property type="match status" value="1"/>
</dbReference>
<dbReference type="PATRIC" id="fig|1600.4.peg.760"/>
<reference evidence="3 5" key="2">
    <citation type="submission" date="2019-09" db="EMBL/GenBank/DDBJ databases">
        <title>Genome sequencing of Lactobacillus acetotolerans.</title>
        <authorList>
            <person name="Kim K."/>
        </authorList>
    </citation>
    <scope>NUCLEOTIDE SEQUENCE [LARGE SCALE GENOMIC DNA]</scope>
    <source>
        <strain evidence="3 5">LA749</strain>
    </source>
</reference>
<dbReference type="AlphaFoldDB" id="A0A0D6A359"/>
<organism evidence="2 4">
    <name type="scientific">Lactobacillus acetotolerans</name>
    <dbReference type="NCBI Taxonomy" id="1600"/>
    <lineage>
        <taxon>Bacteria</taxon>
        <taxon>Bacillati</taxon>
        <taxon>Bacillota</taxon>
        <taxon>Bacilli</taxon>
        <taxon>Lactobacillales</taxon>
        <taxon>Lactobacillaceae</taxon>
        <taxon>Lactobacillus</taxon>
    </lineage>
</organism>
<dbReference type="InterPro" id="IPR013154">
    <property type="entry name" value="ADH-like_N"/>
</dbReference>
<name>A0A0D6A359_9LACO</name>
<dbReference type="PANTHER" id="PTHR43482">
    <property type="entry name" value="PROTEIN AST1-RELATED"/>
    <property type="match status" value="1"/>
</dbReference>
<dbReference type="Pfam" id="PF08240">
    <property type="entry name" value="ADH_N"/>
    <property type="match status" value="1"/>
</dbReference>
<dbReference type="InterPro" id="IPR052585">
    <property type="entry name" value="Lipid_raft_assoc_Zn_ADH"/>
</dbReference>
<dbReference type="STRING" id="1600.LBAT_0745"/>
<dbReference type="EMBL" id="AP014808">
    <property type="protein sequence ID" value="BAQ57134.1"/>
    <property type="molecule type" value="Genomic_DNA"/>
</dbReference>
<evidence type="ECO:0000313" key="5">
    <source>
        <dbReference type="Proteomes" id="UP000325393"/>
    </source>
</evidence>
<dbReference type="Gene3D" id="3.40.50.720">
    <property type="entry name" value="NAD(P)-binding Rossmann-like Domain"/>
    <property type="match status" value="1"/>
</dbReference>
<dbReference type="SMART" id="SM00829">
    <property type="entry name" value="PKS_ER"/>
    <property type="match status" value="1"/>
</dbReference>
<dbReference type="InterPro" id="IPR020843">
    <property type="entry name" value="ER"/>
</dbReference>
<dbReference type="Proteomes" id="UP000325393">
    <property type="component" value="Chromosome"/>
</dbReference>
<dbReference type="GeneID" id="78212130"/>
<dbReference type="Pfam" id="PF13602">
    <property type="entry name" value="ADH_zinc_N_2"/>
    <property type="match status" value="1"/>
</dbReference>
<proteinExistence type="predicted"/>
<dbReference type="SUPFAM" id="SSF50129">
    <property type="entry name" value="GroES-like"/>
    <property type="match status" value="1"/>
</dbReference>
<dbReference type="GO" id="GO:0016491">
    <property type="term" value="F:oxidoreductase activity"/>
    <property type="evidence" value="ECO:0007669"/>
    <property type="project" value="InterPro"/>
</dbReference>
<evidence type="ECO:0000259" key="1">
    <source>
        <dbReference type="SMART" id="SM00829"/>
    </source>
</evidence>
<dbReference type="InterPro" id="IPR011032">
    <property type="entry name" value="GroES-like_sf"/>
</dbReference>
<protein>
    <submittedName>
        <fullName evidence="2">Alcohol dehydrogenase</fullName>
    </submittedName>
    <submittedName>
        <fullName evidence="3">Zinc-binding dehydrogenase</fullName>
    </submittedName>
</protein>
<dbReference type="PANTHER" id="PTHR43482:SF1">
    <property type="entry name" value="PROTEIN AST1-RELATED"/>
    <property type="match status" value="1"/>
</dbReference>
<reference evidence="2 4" key="1">
    <citation type="submission" date="2015-03" db="EMBL/GenBank/DDBJ databases">
        <title>Complete genome sequence of Lactobacillus acetotolerans NBRC 13120.</title>
        <authorList>
            <person name="Toh H."/>
            <person name="Morita H."/>
            <person name="Fujita N."/>
        </authorList>
    </citation>
    <scope>NUCLEOTIDE SEQUENCE [LARGE SCALE GENOMIC DNA]</scope>
    <source>
        <strain evidence="2 4">NBRC 13120</strain>
    </source>
</reference>
<dbReference type="Proteomes" id="UP000035709">
    <property type="component" value="Chromosome"/>
</dbReference>
<evidence type="ECO:0000313" key="3">
    <source>
        <dbReference type="EMBL" id="QFG51187.1"/>
    </source>
</evidence>
<dbReference type="RefSeq" id="WP_056970741.1">
    <property type="nucleotide sequence ID" value="NZ_AP014808.1"/>
</dbReference>
<sequence length="305" mass="33705">MKAIIQKTYQGIDDLVIQEVADPRISPMSAIVQTKYTPVLPYDWMTEEGRLGDLRSIKLPMTIGYSFSGIVEKVGFLRDKNLIGKEVIGASMAGSNRSLIDSKTPPLLFKVPNQVSLKSASTIIGGADAAKFAINKSYINKQDAVLITGASGGVGIYLIQLLKLQGSMVVALANAQNFAFLKNLGADYVIDYNKKLDFKDLPKINKVIDTVGSIKILDEITNSLDDLKIVSLSLTNYQPIKNDQSFQFISGTVSLSEYQQLLQMLADGRIKSVVQDTFNYRNVKKAQHVSKEDHSHGRILLDWEE</sequence>
<evidence type="ECO:0000313" key="2">
    <source>
        <dbReference type="EMBL" id="BAQ57134.1"/>
    </source>
</evidence>
<dbReference type="InterPro" id="IPR036291">
    <property type="entry name" value="NAD(P)-bd_dom_sf"/>
</dbReference>